<keyword evidence="3" id="KW-1185">Reference proteome</keyword>
<dbReference type="Gramene" id="mRNA:HanXRQr2_Chr06g0273251">
    <property type="protein sequence ID" value="CDS:HanXRQr2_Chr06g0273251.1"/>
    <property type="gene ID" value="HanXRQr2_Chr06g0273251"/>
</dbReference>
<evidence type="ECO:0000313" key="2">
    <source>
        <dbReference type="EMBL" id="KAF5803598.1"/>
    </source>
</evidence>
<comment type="caution">
    <text evidence="2">The sequence shown here is derived from an EMBL/GenBank/DDBJ whole genome shotgun (WGS) entry which is preliminary data.</text>
</comment>
<gene>
    <name evidence="2" type="ORF">HanXRQr2_Chr06g0273251</name>
</gene>
<accession>A0A9K3IV63</accession>
<reference evidence="2" key="2">
    <citation type="submission" date="2020-06" db="EMBL/GenBank/DDBJ databases">
        <title>Helianthus annuus Genome sequencing and assembly Release 2.</title>
        <authorList>
            <person name="Gouzy J."/>
            <person name="Langlade N."/>
            <person name="Munos S."/>
        </authorList>
    </citation>
    <scope>NUCLEOTIDE SEQUENCE</scope>
    <source>
        <tissue evidence="2">Leaves</tissue>
    </source>
</reference>
<proteinExistence type="predicted"/>
<reference evidence="2" key="1">
    <citation type="journal article" date="2017" name="Nature">
        <title>The sunflower genome provides insights into oil metabolism, flowering and Asterid evolution.</title>
        <authorList>
            <person name="Badouin H."/>
            <person name="Gouzy J."/>
            <person name="Grassa C.J."/>
            <person name="Murat F."/>
            <person name="Staton S.E."/>
            <person name="Cottret L."/>
            <person name="Lelandais-Briere C."/>
            <person name="Owens G.L."/>
            <person name="Carrere S."/>
            <person name="Mayjonade B."/>
            <person name="Legrand L."/>
            <person name="Gill N."/>
            <person name="Kane N.C."/>
            <person name="Bowers J.E."/>
            <person name="Hubner S."/>
            <person name="Bellec A."/>
            <person name="Berard A."/>
            <person name="Berges H."/>
            <person name="Blanchet N."/>
            <person name="Boniface M.C."/>
            <person name="Brunel D."/>
            <person name="Catrice O."/>
            <person name="Chaidir N."/>
            <person name="Claudel C."/>
            <person name="Donnadieu C."/>
            <person name="Faraut T."/>
            <person name="Fievet G."/>
            <person name="Helmstetter N."/>
            <person name="King M."/>
            <person name="Knapp S.J."/>
            <person name="Lai Z."/>
            <person name="Le Paslier M.C."/>
            <person name="Lippi Y."/>
            <person name="Lorenzon L."/>
            <person name="Mandel J.R."/>
            <person name="Marage G."/>
            <person name="Marchand G."/>
            <person name="Marquand E."/>
            <person name="Bret-Mestries E."/>
            <person name="Morien E."/>
            <person name="Nambeesan S."/>
            <person name="Nguyen T."/>
            <person name="Pegot-Espagnet P."/>
            <person name="Pouilly N."/>
            <person name="Raftis F."/>
            <person name="Sallet E."/>
            <person name="Schiex T."/>
            <person name="Thomas J."/>
            <person name="Vandecasteele C."/>
            <person name="Vares D."/>
            <person name="Vear F."/>
            <person name="Vautrin S."/>
            <person name="Crespi M."/>
            <person name="Mangin B."/>
            <person name="Burke J.M."/>
            <person name="Salse J."/>
            <person name="Munos S."/>
            <person name="Vincourt P."/>
            <person name="Rieseberg L.H."/>
            <person name="Langlade N.B."/>
        </authorList>
    </citation>
    <scope>NUCLEOTIDE SEQUENCE</scope>
    <source>
        <tissue evidence="2">Leaves</tissue>
    </source>
</reference>
<protein>
    <submittedName>
        <fullName evidence="2">Uncharacterized protein</fullName>
    </submittedName>
</protein>
<evidence type="ECO:0000256" key="1">
    <source>
        <dbReference type="SAM" id="MobiDB-lite"/>
    </source>
</evidence>
<evidence type="ECO:0000313" key="3">
    <source>
        <dbReference type="Proteomes" id="UP000215914"/>
    </source>
</evidence>
<organism evidence="2 3">
    <name type="scientific">Helianthus annuus</name>
    <name type="common">Common sunflower</name>
    <dbReference type="NCBI Taxonomy" id="4232"/>
    <lineage>
        <taxon>Eukaryota</taxon>
        <taxon>Viridiplantae</taxon>
        <taxon>Streptophyta</taxon>
        <taxon>Embryophyta</taxon>
        <taxon>Tracheophyta</taxon>
        <taxon>Spermatophyta</taxon>
        <taxon>Magnoliopsida</taxon>
        <taxon>eudicotyledons</taxon>
        <taxon>Gunneridae</taxon>
        <taxon>Pentapetalae</taxon>
        <taxon>asterids</taxon>
        <taxon>campanulids</taxon>
        <taxon>Asterales</taxon>
        <taxon>Asteraceae</taxon>
        <taxon>Asteroideae</taxon>
        <taxon>Heliantheae alliance</taxon>
        <taxon>Heliantheae</taxon>
        <taxon>Helianthus</taxon>
    </lineage>
</organism>
<name>A0A9K3IV63_HELAN</name>
<dbReference type="EMBL" id="MNCJ02000321">
    <property type="protein sequence ID" value="KAF5803598.1"/>
    <property type="molecule type" value="Genomic_DNA"/>
</dbReference>
<dbReference type="Proteomes" id="UP000215914">
    <property type="component" value="Unassembled WGS sequence"/>
</dbReference>
<feature type="region of interest" description="Disordered" evidence="1">
    <location>
        <begin position="1"/>
        <end position="48"/>
    </location>
</feature>
<sequence>MSSSSDQSRAPGKAPAATHSPSRQVETRAAYRKRLAQGGESSSRPTHALSVNPISAQIESAVIKALKDYNQMLIEQNQISMEQNQSLLKRVVTLEWQVRSQGEQIEVLFERTVDLKKETLKGRKVRGLIMGDVRADRERLDSYGDRIIMLHWRIH</sequence>
<dbReference type="AlphaFoldDB" id="A0A9K3IV63"/>